<dbReference type="InterPro" id="IPR031704">
    <property type="entry name" value="Glyco_hydro_36_N"/>
</dbReference>
<proteinExistence type="predicted"/>
<name>A0ABU7RYX3_9ACTN</name>
<dbReference type="CDD" id="cd14791">
    <property type="entry name" value="GH36"/>
    <property type="match status" value="1"/>
</dbReference>
<gene>
    <name evidence="8" type="ORF">V1633_24900</name>
</gene>
<dbReference type="PRINTS" id="PR00743">
    <property type="entry name" value="GLHYDRLASE36"/>
</dbReference>
<feature type="domain" description="Glycosyl hydrolase family 36 C-terminal" evidence="6">
    <location>
        <begin position="642"/>
        <end position="722"/>
    </location>
</feature>
<dbReference type="InterPro" id="IPR050985">
    <property type="entry name" value="Alpha-glycosidase_related"/>
</dbReference>
<evidence type="ECO:0000256" key="5">
    <source>
        <dbReference type="SAM" id="MobiDB-lite"/>
    </source>
</evidence>
<keyword evidence="4 8" id="KW-0326">Glycosidase</keyword>
<feature type="region of interest" description="Disordered" evidence="5">
    <location>
        <begin position="1"/>
        <end position="24"/>
    </location>
</feature>
<dbReference type="EMBL" id="JAZGQK010000022">
    <property type="protein sequence ID" value="MEE6261728.1"/>
    <property type="molecule type" value="Genomic_DNA"/>
</dbReference>
<dbReference type="InterPro" id="IPR013785">
    <property type="entry name" value="Aldolase_TIM"/>
</dbReference>
<reference evidence="8 9" key="1">
    <citation type="submission" date="2024-01" db="EMBL/GenBank/DDBJ databases">
        <title>Genome insights into Plantactinospora sonchi sp. nov.</title>
        <authorList>
            <person name="Wang L."/>
        </authorList>
    </citation>
    <scope>NUCLEOTIDE SEQUENCE [LARGE SCALE GENOMIC DNA]</scope>
    <source>
        <strain evidence="8 9">NEAU-QY2</strain>
    </source>
</reference>
<dbReference type="InterPro" id="IPR002252">
    <property type="entry name" value="Glyco_hydro_36"/>
</dbReference>
<dbReference type="PANTHER" id="PTHR43053">
    <property type="entry name" value="GLYCOSIDASE FAMILY 31"/>
    <property type="match status" value="1"/>
</dbReference>
<keyword evidence="9" id="KW-1185">Reference proteome</keyword>
<feature type="domain" description="Glycosyl hydrolase family 36 N-terminal" evidence="7">
    <location>
        <begin position="46"/>
        <end position="282"/>
    </location>
</feature>
<evidence type="ECO:0000256" key="2">
    <source>
        <dbReference type="ARBA" id="ARBA00012755"/>
    </source>
</evidence>
<dbReference type="EC" id="3.2.1.22" evidence="2"/>
<dbReference type="InterPro" id="IPR017853">
    <property type="entry name" value="GH"/>
</dbReference>
<dbReference type="SUPFAM" id="SSF51445">
    <property type="entry name" value="(Trans)glycosidases"/>
    <property type="match status" value="1"/>
</dbReference>
<protein>
    <recommendedName>
        <fullName evidence="2">alpha-galactosidase</fullName>
        <ecNumber evidence="2">3.2.1.22</ecNumber>
    </recommendedName>
</protein>
<dbReference type="InterPro" id="IPR038417">
    <property type="entry name" value="Alpga-gal_N_sf"/>
</dbReference>
<dbReference type="Gene3D" id="3.20.20.70">
    <property type="entry name" value="Aldolase class I"/>
    <property type="match status" value="1"/>
</dbReference>
<keyword evidence="3 8" id="KW-0378">Hydrolase</keyword>
<evidence type="ECO:0000313" key="9">
    <source>
        <dbReference type="Proteomes" id="UP001332243"/>
    </source>
</evidence>
<evidence type="ECO:0000256" key="4">
    <source>
        <dbReference type="ARBA" id="ARBA00023295"/>
    </source>
</evidence>
<evidence type="ECO:0000259" key="6">
    <source>
        <dbReference type="Pfam" id="PF16874"/>
    </source>
</evidence>
<sequence length="738" mass="80776">MTVPSQTRRFEPAGDPGASSRDGDVGEFVHLRRAGVSLLLACVDDGLPVVLHWGADLGPLTGPELTDLATALRRPVRRGAPDGRPVGLVPEHTHAWFGLPGLSGHRAGCDWSPRFDRTGLRTVEEPAGVTSGVSVTGRDEAAALELTIEIDLDRGGLVRLRAEIRNLASDPYQLDGLTVGLPVPPRADELLDLTGRWCRERVPQRHPFTVGTWLRESRRGKPGLDATLLLVAGTSGFGFRSGEVWGLHVGWSGNHRIHAERTPEGETLLGGGELLLPGELELAAGTAYRTPWIYGSYGAGLDEMSGRFHEHLRREVSPRRRTRPVVVNTWEAVYFDHRLERLTALADAAARIGAERFVLDDGWFRGRRDDRAGLGDWYVDPDVWPDGLHPLVSHVRGLGLEFGLWVEPEMINPDSELARAHPDWILATGGRMPEAQRWQQVLDLANPGAYGYLLDRLDTLVREYDVAYLKWDHNRDLLDAGHPPTGRPGVHAQTRAVYRLLDTLRDRHPGLQIESCASGGGRVDLGILARTDRIWGSDCLDPLERQSIQRWTQLLLPPELIGSHVGKPRSHHTGRTHSLAFRAGTALFGSFGVEWDISVVSAEEERELADWVALYKRHRDLVHGGTVVRVDHPDPALWVHGVVAPDRSEAIMALVGITTGTTATPGPVRLPGLDPERRYRIRPLAPESTGASLAATPAWFTGTGARLSGRALDSAGLQAPPLRPGELVLLHLDGAPAS</sequence>
<dbReference type="Pfam" id="PF16874">
    <property type="entry name" value="Glyco_hydro_36C"/>
    <property type="match status" value="1"/>
</dbReference>
<evidence type="ECO:0000313" key="8">
    <source>
        <dbReference type="EMBL" id="MEE6261728.1"/>
    </source>
</evidence>
<dbReference type="Pfam" id="PF16875">
    <property type="entry name" value="Glyco_hydro_36N"/>
    <property type="match status" value="1"/>
</dbReference>
<dbReference type="InterPro" id="IPR031705">
    <property type="entry name" value="Glyco_hydro_36_C"/>
</dbReference>
<dbReference type="RefSeq" id="WP_331216818.1">
    <property type="nucleotide sequence ID" value="NZ_JAZGQK010000022.1"/>
</dbReference>
<evidence type="ECO:0000256" key="3">
    <source>
        <dbReference type="ARBA" id="ARBA00022801"/>
    </source>
</evidence>
<dbReference type="GO" id="GO:0004557">
    <property type="term" value="F:alpha-galactosidase activity"/>
    <property type="evidence" value="ECO:0007669"/>
    <property type="project" value="UniProtKB-EC"/>
</dbReference>
<evidence type="ECO:0000256" key="1">
    <source>
        <dbReference type="ARBA" id="ARBA00001255"/>
    </source>
</evidence>
<comment type="caution">
    <text evidence="8">The sequence shown here is derived from an EMBL/GenBank/DDBJ whole genome shotgun (WGS) entry which is preliminary data.</text>
</comment>
<evidence type="ECO:0000259" key="7">
    <source>
        <dbReference type="Pfam" id="PF16875"/>
    </source>
</evidence>
<organism evidence="8 9">
    <name type="scientific">Plantactinospora sonchi</name>
    <dbReference type="NCBI Taxonomy" id="1544735"/>
    <lineage>
        <taxon>Bacteria</taxon>
        <taxon>Bacillati</taxon>
        <taxon>Actinomycetota</taxon>
        <taxon>Actinomycetes</taxon>
        <taxon>Micromonosporales</taxon>
        <taxon>Micromonosporaceae</taxon>
        <taxon>Plantactinospora</taxon>
    </lineage>
</organism>
<dbReference type="InterPro" id="IPR013780">
    <property type="entry name" value="Glyco_hydro_b"/>
</dbReference>
<dbReference type="PANTHER" id="PTHR43053:SF3">
    <property type="entry name" value="ALPHA-GALACTOSIDASE C-RELATED"/>
    <property type="match status" value="1"/>
</dbReference>
<dbReference type="Pfam" id="PF02065">
    <property type="entry name" value="Melibiase"/>
    <property type="match status" value="1"/>
</dbReference>
<dbReference type="Proteomes" id="UP001332243">
    <property type="component" value="Unassembled WGS sequence"/>
</dbReference>
<comment type="catalytic activity">
    <reaction evidence="1">
        <text>Hydrolysis of terminal, non-reducing alpha-D-galactose residues in alpha-D-galactosides, including galactose oligosaccharides, galactomannans and galactolipids.</text>
        <dbReference type="EC" id="3.2.1.22"/>
    </reaction>
</comment>
<dbReference type="Gene3D" id="2.60.40.1180">
    <property type="entry name" value="Golgi alpha-mannosidase II"/>
    <property type="match status" value="1"/>
</dbReference>
<accession>A0ABU7RYX3</accession>
<dbReference type="Gene3D" id="2.70.98.60">
    <property type="entry name" value="alpha-galactosidase from lactobacil brevis"/>
    <property type="match status" value="1"/>
</dbReference>